<dbReference type="InterPro" id="IPR020449">
    <property type="entry name" value="Tscrpt_reg_AraC-type_HTH"/>
</dbReference>
<dbReference type="InterPro" id="IPR009057">
    <property type="entry name" value="Homeodomain-like_sf"/>
</dbReference>
<dbReference type="PROSITE" id="PS00041">
    <property type="entry name" value="HTH_ARAC_FAMILY_1"/>
    <property type="match status" value="1"/>
</dbReference>
<dbReference type="InterPro" id="IPR018062">
    <property type="entry name" value="HTH_AraC-typ_CS"/>
</dbReference>
<sequence>MEFTKIHIQRNDLRESAFDAYREISNDVSAYAARGNRMCFQEVSFRNLQFIRCDYTLTGQEQVALDIREEVFEMHFRLAGATAHRFEGETVRLNSQQHSICYHDGFQTTVAFDPTDAPGAFLEIRMNREQFTHLFAEGNTFQQLFLQQITKKAHVWPGYHLPVTPAMQDIIQAMSHSPYSGHLKSLHLEAKMLELLLLQVAAFDAPYGQTAHQLKQADIDCLYAAKAYIDTHYHTGCTIATIAAAVGINERKLTRGFKALFNTTVFDYLTELRMITARQLLLDHKMYVGEVSDMIGYKHQQHFTAAFKKRFGILPGKLRE</sequence>
<evidence type="ECO:0000256" key="1">
    <source>
        <dbReference type="ARBA" id="ARBA00023015"/>
    </source>
</evidence>
<organism evidence="5 6">
    <name type="scientific">Chitinophaga nivalis</name>
    <dbReference type="NCBI Taxonomy" id="2991709"/>
    <lineage>
        <taxon>Bacteria</taxon>
        <taxon>Pseudomonadati</taxon>
        <taxon>Bacteroidota</taxon>
        <taxon>Chitinophagia</taxon>
        <taxon>Chitinophagales</taxon>
        <taxon>Chitinophagaceae</taxon>
        <taxon>Chitinophaga</taxon>
    </lineage>
</organism>
<dbReference type="SMART" id="SM00342">
    <property type="entry name" value="HTH_ARAC"/>
    <property type="match status" value="1"/>
</dbReference>
<evidence type="ECO:0000256" key="2">
    <source>
        <dbReference type="ARBA" id="ARBA00023125"/>
    </source>
</evidence>
<dbReference type="InterPro" id="IPR018060">
    <property type="entry name" value="HTH_AraC"/>
</dbReference>
<evidence type="ECO:0000259" key="4">
    <source>
        <dbReference type="PROSITE" id="PS01124"/>
    </source>
</evidence>
<keyword evidence="3" id="KW-0804">Transcription</keyword>
<dbReference type="PROSITE" id="PS01124">
    <property type="entry name" value="HTH_ARAC_FAMILY_2"/>
    <property type="match status" value="1"/>
</dbReference>
<dbReference type="EMBL" id="JAPDNS010000002">
    <property type="protein sequence ID" value="MCW3485784.1"/>
    <property type="molecule type" value="Genomic_DNA"/>
</dbReference>
<dbReference type="SUPFAM" id="SSF46689">
    <property type="entry name" value="Homeodomain-like"/>
    <property type="match status" value="2"/>
</dbReference>
<proteinExistence type="predicted"/>
<feature type="domain" description="HTH araC/xylS-type" evidence="4">
    <location>
        <begin position="223"/>
        <end position="320"/>
    </location>
</feature>
<comment type="caution">
    <text evidence="5">The sequence shown here is derived from an EMBL/GenBank/DDBJ whole genome shotgun (WGS) entry which is preliminary data.</text>
</comment>
<dbReference type="Pfam" id="PF12833">
    <property type="entry name" value="HTH_18"/>
    <property type="match status" value="1"/>
</dbReference>
<dbReference type="PRINTS" id="PR00032">
    <property type="entry name" value="HTHARAC"/>
</dbReference>
<gene>
    <name evidence="5" type="ORF">OL497_17900</name>
</gene>
<evidence type="ECO:0000313" key="5">
    <source>
        <dbReference type="EMBL" id="MCW3485784.1"/>
    </source>
</evidence>
<keyword evidence="1" id="KW-0805">Transcription regulation</keyword>
<dbReference type="PANTHER" id="PTHR47893:SF1">
    <property type="entry name" value="REGULATORY PROTEIN PCHR"/>
    <property type="match status" value="1"/>
</dbReference>
<protein>
    <submittedName>
        <fullName evidence="5">Helix-turn-helix transcriptional regulator</fullName>
    </submittedName>
</protein>
<dbReference type="PANTHER" id="PTHR47893">
    <property type="entry name" value="REGULATORY PROTEIN PCHR"/>
    <property type="match status" value="1"/>
</dbReference>
<evidence type="ECO:0000256" key="3">
    <source>
        <dbReference type="ARBA" id="ARBA00023163"/>
    </source>
</evidence>
<dbReference type="InterPro" id="IPR053142">
    <property type="entry name" value="PchR_regulatory_protein"/>
</dbReference>
<name>A0ABT3IPW3_9BACT</name>
<keyword evidence="6" id="KW-1185">Reference proteome</keyword>
<dbReference type="RefSeq" id="WP_264732569.1">
    <property type="nucleotide sequence ID" value="NZ_JAPDNR010000001.1"/>
</dbReference>
<keyword evidence="2" id="KW-0238">DNA-binding</keyword>
<reference evidence="5 6" key="1">
    <citation type="submission" date="2022-10" db="EMBL/GenBank/DDBJ databases">
        <title>Chitinophaga nivalis PC15 sp. nov., isolated from Pyeongchang county, South Korea.</title>
        <authorList>
            <person name="Trinh H.N."/>
        </authorList>
    </citation>
    <scope>NUCLEOTIDE SEQUENCE [LARGE SCALE GENOMIC DNA]</scope>
    <source>
        <strain evidence="5 6">PC14</strain>
    </source>
</reference>
<dbReference type="Gene3D" id="1.10.10.60">
    <property type="entry name" value="Homeodomain-like"/>
    <property type="match status" value="1"/>
</dbReference>
<accession>A0ABT3IPW3</accession>
<dbReference type="Proteomes" id="UP001207742">
    <property type="component" value="Unassembled WGS sequence"/>
</dbReference>
<evidence type="ECO:0000313" key="6">
    <source>
        <dbReference type="Proteomes" id="UP001207742"/>
    </source>
</evidence>